<proteinExistence type="predicted"/>
<gene>
    <name evidence="1" type="ORF">K8V01_01810</name>
</gene>
<protein>
    <submittedName>
        <fullName evidence="1">Uncharacterized protein</fullName>
    </submittedName>
</protein>
<reference evidence="1" key="1">
    <citation type="journal article" date="2021" name="PeerJ">
        <title>Extensive microbial diversity within the chicken gut microbiome revealed by metagenomics and culture.</title>
        <authorList>
            <person name="Gilroy R."/>
            <person name="Ravi A."/>
            <person name="Getino M."/>
            <person name="Pursley I."/>
            <person name="Horton D.L."/>
            <person name="Alikhan N.F."/>
            <person name="Baker D."/>
            <person name="Gharbi K."/>
            <person name="Hall N."/>
            <person name="Watson M."/>
            <person name="Adriaenssens E.M."/>
            <person name="Foster-Nyarko E."/>
            <person name="Jarju S."/>
            <person name="Secka A."/>
            <person name="Antonio M."/>
            <person name="Oren A."/>
            <person name="Chaudhuri R.R."/>
            <person name="La Ragione R."/>
            <person name="Hildebrand F."/>
            <person name="Pallen M.J."/>
        </authorList>
    </citation>
    <scope>NUCLEOTIDE SEQUENCE</scope>
    <source>
        <strain evidence="1">CHK179-5677</strain>
    </source>
</reference>
<evidence type="ECO:0000313" key="2">
    <source>
        <dbReference type="Proteomes" id="UP000760668"/>
    </source>
</evidence>
<accession>A0A921MKB1</accession>
<name>A0A921MKB1_9FIRM</name>
<reference evidence="1" key="2">
    <citation type="submission" date="2021-09" db="EMBL/GenBank/DDBJ databases">
        <authorList>
            <person name="Gilroy R."/>
        </authorList>
    </citation>
    <scope>NUCLEOTIDE SEQUENCE</scope>
    <source>
        <strain evidence="1">CHK179-5677</strain>
    </source>
</reference>
<dbReference type="AlphaFoldDB" id="A0A921MKB1"/>
<dbReference type="Proteomes" id="UP000760668">
    <property type="component" value="Unassembled WGS sequence"/>
</dbReference>
<organism evidence="1 2">
    <name type="scientific">Pseudoflavonifractor capillosus</name>
    <dbReference type="NCBI Taxonomy" id="106588"/>
    <lineage>
        <taxon>Bacteria</taxon>
        <taxon>Bacillati</taxon>
        <taxon>Bacillota</taxon>
        <taxon>Clostridia</taxon>
        <taxon>Eubacteriales</taxon>
        <taxon>Oscillospiraceae</taxon>
        <taxon>Pseudoflavonifractor</taxon>
    </lineage>
</organism>
<dbReference type="RefSeq" id="WP_295368621.1">
    <property type="nucleotide sequence ID" value="NZ_DYUC01000016.1"/>
</dbReference>
<comment type="caution">
    <text evidence="1">The sequence shown here is derived from an EMBL/GenBank/DDBJ whole genome shotgun (WGS) entry which is preliminary data.</text>
</comment>
<evidence type="ECO:0000313" key="1">
    <source>
        <dbReference type="EMBL" id="HJG85757.1"/>
    </source>
</evidence>
<sequence length="52" mass="6025">MDDNRRLELIEAEYLRHMAMALADPDRRDEHEEVAGALAWALDSLRKGDEKT</sequence>
<dbReference type="EMBL" id="DYUC01000016">
    <property type="protein sequence ID" value="HJG85757.1"/>
    <property type="molecule type" value="Genomic_DNA"/>
</dbReference>